<sequence length="293" mass="32038">MPHDETLAAARDAAPLPLLLPLPVLSPDVSAAVDAVERTFAGYVPGDRGHECPLCFAGSELDLIGARDAPLPDHLVYRAASKADRWDDVPGIVRRVLPPLVRGIATGAVDDYWLTLRGLGRVGWQDWPEDQVRVLRDFFRVWFEDALRRPGTECDADNVLAGCTIATGSATEWLRIWARTRTAAADRQLALAARSWCEDLVDRCPGSLGTLGMYGHEDELAAWLAGSAADRLGAAGAHPELVRRLRLLSVPCVPRDAAAWQQGVVPPCEGRHDDARWADAEELPWRLDLLLPV</sequence>
<evidence type="ECO:0000313" key="1">
    <source>
        <dbReference type="EMBL" id="MCF2528533.1"/>
    </source>
</evidence>
<dbReference type="Proteomes" id="UP001165378">
    <property type="component" value="Unassembled WGS sequence"/>
</dbReference>
<organism evidence="1 2">
    <name type="scientific">Yinghuangia soli</name>
    <dbReference type="NCBI Taxonomy" id="2908204"/>
    <lineage>
        <taxon>Bacteria</taxon>
        <taxon>Bacillati</taxon>
        <taxon>Actinomycetota</taxon>
        <taxon>Actinomycetes</taxon>
        <taxon>Kitasatosporales</taxon>
        <taxon>Streptomycetaceae</taxon>
        <taxon>Yinghuangia</taxon>
    </lineage>
</organism>
<keyword evidence="2" id="KW-1185">Reference proteome</keyword>
<accession>A0AA41PZ01</accession>
<evidence type="ECO:0000313" key="2">
    <source>
        <dbReference type="Proteomes" id="UP001165378"/>
    </source>
</evidence>
<gene>
    <name evidence="1" type="ORF">LZ495_15075</name>
</gene>
<dbReference type="EMBL" id="JAKFHA010000007">
    <property type="protein sequence ID" value="MCF2528533.1"/>
    <property type="molecule type" value="Genomic_DNA"/>
</dbReference>
<comment type="caution">
    <text evidence="1">The sequence shown here is derived from an EMBL/GenBank/DDBJ whole genome shotgun (WGS) entry which is preliminary data.</text>
</comment>
<dbReference type="RefSeq" id="WP_235052701.1">
    <property type="nucleotide sequence ID" value="NZ_JAKFHA010000007.1"/>
</dbReference>
<reference evidence="1" key="1">
    <citation type="submission" date="2022-01" db="EMBL/GenBank/DDBJ databases">
        <title>Genome-Based Taxonomic Classification of the Phylum Actinobacteria.</title>
        <authorList>
            <person name="Gao Y."/>
        </authorList>
    </citation>
    <scope>NUCLEOTIDE SEQUENCE</scope>
    <source>
        <strain evidence="1">KLBMP 8922</strain>
    </source>
</reference>
<dbReference type="AlphaFoldDB" id="A0AA41PZ01"/>
<name>A0AA41PZ01_9ACTN</name>
<protein>
    <submittedName>
        <fullName evidence="1">Uncharacterized protein</fullName>
    </submittedName>
</protein>
<proteinExistence type="predicted"/>